<organism evidence="1 2">
    <name type="scientific">Lentinula aff. lateritia</name>
    <dbReference type="NCBI Taxonomy" id="2804960"/>
    <lineage>
        <taxon>Eukaryota</taxon>
        <taxon>Fungi</taxon>
        <taxon>Dikarya</taxon>
        <taxon>Basidiomycota</taxon>
        <taxon>Agaricomycotina</taxon>
        <taxon>Agaricomycetes</taxon>
        <taxon>Agaricomycetidae</taxon>
        <taxon>Agaricales</taxon>
        <taxon>Marasmiineae</taxon>
        <taxon>Omphalotaceae</taxon>
        <taxon>Lentinula</taxon>
    </lineage>
</organism>
<reference evidence="1" key="1">
    <citation type="submission" date="2022-09" db="EMBL/GenBank/DDBJ databases">
        <title>A Global Phylogenomic Analysis of the Shiitake Genus Lentinula.</title>
        <authorList>
            <consortium name="DOE Joint Genome Institute"/>
            <person name="Sierra-Patev S."/>
            <person name="Min B."/>
            <person name="Naranjo-Ortiz M."/>
            <person name="Looney B."/>
            <person name="Konkel Z."/>
            <person name="Slot J.C."/>
            <person name="Sakamoto Y."/>
            <person name="Steenwyk J.L."/>
            <person name="Rokas A."/>
            <person name="Carro J."/>
            <person name="Camarero S."/>
            <person name="Ferreira P."/>
            <person name="Molpeceres G."/>
            <person name="Ruiz-Duenas F.J."/>
            <person name="Serrano A."/>
            <person name="Henrissat B."/>
            <person name="Drula E."/>
            <person name="Hughes K.W."/>
            <person name="Mata J.L."/>
            <person name="Ishikawa N.K."/>
            <person name="Vargas-Isla R."/>
            <person name="Ushijima S."/>
            <person name="Smith C.A."/>
            <person name="Ahrendt S."/>
            <person name="Andreopoulos W."/>
            <person name="He G."/>
            <person name="Labutti K."/>
            <person name="Lipzen A."/>
            <person name="Ng V."/>
            <person name="Riley R."/>
            <person name="Sandor L."/>
            <person name="Barry K."/>
            <person name="Martinez A.T."/>
            <person name="Xiao Y."/>
            <person name="Gibbons J.G."/>
            <person name="Terashima K."/>
            <person name="Grigoriev I.V."/>
            <person name="Hibbett D.S."/>
        </authorList>
    </citation>
    <scope>NUCLEOTIDE SEQUENCE</scope>
    <source>
        <strain evidence="1">TMI1499</strain>
    </source>
</reference>
<evidence type="ECO:0000313" key="2">
    <source>
        <dbReference type="Proteomes" id="UP001163835"/>
    </source>
</evidence>
<name>A0ACC1TZG4_9AGAR</name>
<protein>
    <submittedName>
        <fullName evidence="1">Uncharacterized protein</fullName>
    </submittedName>
</protein>
<comment type="caution">
    <text evidence="1">The sequence shown here is derived from an EMBL/GenBank/DDBJ whole genome shotgun (WGS) entry which is preliminary data.</text>
</comment>
<proteinExistence type="predicted"/>
<dbReference type="EMBL" id="MU795122">
    <property type="protein sequence ID" value="KAJ3810038.1"/>
    <property type="molecule type" value="Genomic_DNA"/>
</dbReference>
<evidence type="ECO:0000313" key="1">
    <source>
        <dbReference type="EMBL" id="KAJ3810038.1"/>
    </source>
</evidence>
<sequence>MLFNLQLKRLTWTMLGNERPYRLIGMPNYSRHVGQALKLSGPGVAPPLPWHRVISSSGVISSRGPNTTGAERQKQALEEEDVEVTVGRTGA</sequence>
<gene>
    <name evidence="1" type="ORF">F5876DRAFT_77159</name>
</gene>
<keyword evidence="2" id="KW-1185">Reference proteome</keyword>
<dbReference type="Proteomes" id="UP001163835">
    <property type="component" value="Unassembled WGS sequence"/>
</dbReference>
<accession>A0ACC1TZG4</accession>